<dbReference type="PROSITE" id="PS51077">
    <property type="entry name" value="HTH_ICLR"/>
    <property type="match status" value="1"/>
</dbReference>
<dbReference type="InterPro" id="IPR005471">
    <property type="entry name" value="Tscrpt_reg_IclR_N"/>
</dbReference>
<dbReference type="Gene3D" id="3.30.450.40">
    <property type="match status" value="1"/>
</dbReference>
<reference evidence="8 9" key="1">
    <citation type="submission" date="2017-04" db="EMBL/GenBank/DDBJ databases">
        <title>Bacillus krulwichiae AM31D Genome sequencing and assembly.</title>
        <authorList>
            <person name="Krulwich T.A."/>
            <person name="Anastor L."/>
            <person name="Ehrlich R."/>
            <person name="Ehrlich G.D."/>
            <person name="Janto B."/>
        </authorList>
    </citation>
    <scope>NUCLEOTIDE SEQUENCE [LARGE SCALE GENOMIC DNA]</scope>
    <source>
        <strain evidence="8 9">AM31D</strain>
    </source>
</reference>
<dbReference type="PANTHER" id="PTHR30136">
    <property type="entry name" value="HELIX-TURN-HELIX TRANSCRIPTIONAL REGULATOR, ICLR FAMILY"/>
    <property type="match status" value="1"/>
</dbReference>
<accession>A0A1X9MED6</accession>
<dbReference type="InterPro" id="IPR029016">
    <property type="entry name" value="GAF-like_dom_sf"/>
</dbReference>
<name>A0A1X9MED6_9BACI</name>
<dbReference type="Proteomes" id="UP000193006">
    <property type="component" value="Chromosome"/>
</dbReference>
<evidence type="ECO:0000256" key="2">
    <source>
        <dbReference type="ARBA" id="ARBA00023125"/>
    </source>
</evidence>
<dbReference type="SUPFAM" id="SSF55781">
    <property type="entry name" value="GAF domain-like"/>
    <property type="match status" value="1"/>
</dbReference>
<gene>
    <name evidence="8" type="primary">kdgR_2</name>
    <name evidence="8" type="ORF">BkAM31D_08505</name>
</gene>
<protein>
    <recommendedName>
        <fullName evidence="5">Glycerol operon regulatory protein</fullName>
    </recommendedName>
</protein>
<dbReference type="GO" id="GO:0003700">
    <property type="term" value="F:DNA-binding transcription factor activity"/>
    <property type="evidence" value="ECO:0007669"/>
    <property type="project" value="TreeGrafter"/>
</dbReference>
<evidence type="ECO:0000259" key="6">
    <source>
        <dbReference type="PROSITE" id="PS51077"/>
    </source>
</evidence>
<dbReference type="Gene3D" id="1.10.10.10">
    <property type="entry name" value="Winged helix-like DNA-binding domain superfamily/Winged helix DNA-binding domain"/>
    <property type="match status" value="1"/>
</dbReference>
<dbReference type="SUPFAM" id="SSF46785">
    <property type="entry name" value="Winged helix' DNA-binding domain"/>
    <property type="match status" value="1"/>
</dbReference>
<dbReference type="GO" id="GO:0045892">
    <property type="term" value="P:negative regulation of DNA-templated transcription"/>
    <property type="evidence" value="ECO:0007669"/>
    <property type="project" value="UniProtKB-ARBA"/>
</dbReference>
<dbReference type="KEGG" id="bkw:BkAM31D_08505"/>
<dbReference type="Pfam" id="PF09339">
    <property type="entry name" value="HTH_IclR"/>
    <property type="match status" value="1"/>
</dbReference>
<evidence type="ECO:0000256" key="3">
    <source>
        <dbReference type="ARBA" id="ARBA00023163"/>
    </source>
</evidence>
<proteinExistence type="predicted"/>
<evidence type="ECO:0000256" key="1">
    <source>
        <dbReference type="ARBA" id="ARBA00023015"/>
    </source>
</evidence>
<evidence type="ECO:0000313" key="9">
    <source>
        <dbReference type="Proteomes" id="UP000193006"/>
    </source>
</evidence>
<keyword evidence="1" id="KW-0805">Transcription regulation</keyword>
<dbReference type="GO" id="GO:0003677">
    <property type="term" value="F:DNA binding"/>
    <property type="evidence" value="ECO:0007669"/>
    <property type="project" value="UniProtKB-KW"/>
</dbReference>
<dbReference type="EMBL" id="CP020814">
    <property type="protein sequence ID" value="ARK29901.1"/>
    <property type="molecule type" value="Genomic_DNA"/>
</dbReference>
<dbReference type="InterPro" id="IPR050707">
    <property type="entry name" value="HTH_MetabolicPath_Reg"/>
</dbReference>
<evidence type="ECO:0000259" key="7">
    <source>
        <dbReference type="PROSITE" id="PS51078"/>
    </source>
</evidence>
<feature type="domain" description="IclR-ED" evidence="7">
    <location>
        <begin position="65"/>
        <end position="243"/>
    </location>
</feature>
<evidence type="ECO:0000313" key="8">
    <source>
        <dbReference type="EMBL" id="ARK29901.1"/>
    </source>
</evidence>
<dbReference type="InterPro" id="IPR036390">
    <property type="entry name" value="WH_DNA-bd_sf"/>
</dbReference>
<dbReference type="PROSITE" id="PS51078">
    <property type="entry name" value="ICLR_ED"/>
    <property type="match status" value="1"/>
</dbReference>
<dbReference type="Pfam" id="PF01614">
    <property type="entry name" value="IclR_C"/>
    <property type="match status" value="1"/>
</dbReference>
<dbReference type="InterPro" id="IPR014757">
    <property type="entry name" value="Tscrpt_reg_IclR_C"/>
</dbReference>
<dbReference type="PANTHER" id="PTHR30136:SF24">
    <property type="entry name" value="HTH-TYPE TRANSCRIPTIONAL REPRESSOR ALLR"/>
    <property type="match status" value="1"/>
</dbReference>
<keyword evidence="3" id="KW-0804">Transcription</keyword>
<evidence type="ECO:0000256" key="4">
    <source>
        <dbReference type="ARBA" id="ARBA00058938"/>
    </source>
</evidence>
<organism evidence="8 9">
    <name type="scientific">Halalkalibacter krulwichiae</name>
    <dbReference type="NCBI Taxonomy" id="199441"/>
    <lineage>
        <taxon>Bacteria</taxon>
        <taxon>Bacillati</taxon>
        <taxon>Bacillota</taxon>
        <taxon>Bacilli</taxon>
        <taxon>Bacillales</taxon>
        <taxon>Bacillaceae</taxon>
        <taxon>Halalkalibacter</taxon>
    </lineage>
</organism>
<dbReference type="AlphaFoldDB" id="A0A1X9MED6"/>
<keyword evidence="2" id="KW-0238">DNA-binding</keyword>
<dbReference type="RefSeq" id="WP_066152265.1">
    <property type="nucleotide sequence ID" value="NZ_CP020814.1"/>
</dbReference>
<evidence type="ECO:0000256" key="5">
    <source>
        <dbReference type="ARBA" id="ARBA00070406"/>
    </source>
</evidence>
<feature type="domain" description="HTH iclR-type" evidence="6">
    <location>
        <begin position="2"/>
        <end position="64"/>
    </location>
</feature>
<sequence>MFTSLENALRLLKCFSSDEPELSLTSLSNKLNLGKSTTHRLLKTLESEGFVLQNPLNHSYSLGVSVLALTNTVTSQMKIIRDANPILRELTRATGESSHLGIIEGNSLIYLQKVECEFPVHLNSHIGKRNPLHCTSCGQILLAYQKEPFTIDLKKYTNKTITDPIVLQEKLNEVKSQGYAVSNEELDEGIWSVAAPVYNPKKEVVAAIDVSGPLKRVNHIKQDIIKKVVEASATLSNAIKLRS</sequence>
<keyword evidence="9" id="KW-1185">Reference proteome</keyword>
<dbReference type="InterPro" id="IPR036388">
    <property type="entry name" value="WH-like_DNA-bd_sf"/>
</dbReference>
<comment type="function">
    <text evidence="4">May be an activator protein for the gylABX operon.</text>
</comment>
<dbReference type="FunFam" id="1.10.10.10:FF:000056">
    <property type="entry name" value="IclR family transcriptional regulator"/>
    <property type="match status" value="1"/>
</dbReference>
<dbReference type="SMART" id="SM00346">
    <property type="entry name" value="HTH_ICLR"/>
    <property type="match status" value="1"/>
</dbReference>
<dbReference type="STRING" id="199441.BkAM31D_08505"/>